<gene>
    <name evidence="9" type="ORF">HLH28_04220</name>
</gene>
<sequence length="359" mass="39090">MPSTRPKPSDHFDHETSAGAHRAASGPRVPALSAARPRRIAIRPVLRISPPTDLLLLLLAPVLATLLAGALHALRLIGPRASSALVGWAAQQVGGRLRESGIADRNLRAALPDMDATTRQGVIRAVWNNLGRTLGELPHLATFTRTPRGPGWEIEGEEHIDALTRQGGQALFFSGHFGNWEMILPIAGGIGLPVSGFYRAASNRHVDAVIQSMRHRALGPQNRMFPKGAEGARDALGHLQAGGSLGLLVDQKMNDGIAVPFFGRPAMTAPALARLALRFDLPIMPVYVLRLGGGRFRMVCEKPIDVPRTGNREADTYAITLMVNATLERWIRARPATWLWLHRRWPKEPPRQDVPACGI</sequence>
<feature type="compositionally biased region" description="Basic and acidic residues" evidence="7">
    <location>
        <begin position="7"/>
        <end position="16"/>
    </location>
</feature>
<keyword evidence="8" id="KW-1133">Transmembrane helix</keyword>
<keyword evidence="4 9" id="KW-0808">Transferase</keyword>
<evidence type="ECO:0000256" key="5">
    <source>
        <dbReference type="ARBA" id="ARBA00023136"/>
    </source>
</evidence>
<dbReference type="CDD" id="cd07984">
    <property type="entry name" value="LPLAT_LABLAT-like"/>
    <property type="match status" value="1"/>
</dbReference>
<protein>
    <submittedName>
        <fullName evidence="9">Lauroyl acyltransferase</fullName>
    </submittedName>
</protein>
<keyword evidence="3" id="KW-0997">Cell inner membrane</keyword>
<evidence type="ECO:0000256" key="4">
    <source>
        <dbReference type="ARBA" id="ARBA00022679"/>
    </source>
</evidence>
<dbReference type="AlphaFoldDB" id="A0A7W4K5I2"/>
<organism evidence="9 10">
    <name type="scientific">Gluconacetobacter tumulisoli</name>
    <dbReference type="NCBI Taxonomy" id="1286189"/>
    <lineage>
        <taxon>Bacteria</taxon>
        <taxon>Pseudomonadati</taxon>
        <taxon>Pseudomonadota</taxon>
        <taxon>Alphaproteobacteria</taxon>
        <taxon>Acetobacterales</taxon>
        <taxon>Acetobacteraceae</taxon>
        <taxon>Gluconacetobacter</taxon>
    </lineage>
</organism>
<comment type="subcellular location">
    <subcellularLocation>
        <location evidence="1">Cell inner membrane</location>
    </subcellularLocation>
</comment>
<evidence type="ECO:0000313" key="9">
    <source>
        <dbReference type="EMBL" id="MBB2200789.1"/>
    </source>
</evidence>
<keyword evidence="6 9" id="KW-0012">Acyltransferase</keyword>
<feature type="region of interest" description="Disordered" evidence="7">
    <location>
        <begin position="1"/>
        <end position="31"/>
    </location>
</feature>
<dbReference type="RefSeq" id="WP_182954831.1">
    <property type="nucleotide sequence ID" value="NZ_JABEQM010000002.1"/>
</dbReference>
<dbReference type="GO" id="GO:0009247">
    <property type="term" value="P:glycolipid biosynthetic process"/>
    <property type="evidence" value="ECO:0007669"/>
    <property type="project" value="UniProtKB-ARBA"/>
</dbReference>
<keyword evidence="2" id="KW-1003">Cell membrane</keyword>
<dbReference type="EMBL" id="JABEQM010000002">
    <property type="protein sequence ID" value="MBB2200789.1"/>
    <property type="molecule type" value="Genomic_DNA"/>
</dbReference>
<dbReference type="GO" id="GO:0005886">
    <property type="term" value="C:plasma membrane"/>
    <property type="evidence" value="ECO:0007669"/>
    <property type="project" value="UniProtKB-SubCell"/>
</dbReference>
<evidence type="ECO:0000256" key="7">
    <source>
        <dbReference type="SAM" id="MobiDB-lite"/>
    </source>
</evidence>
<evidence type="ECO:0000313" key="10">
    <source>
        <dbReference type="Proteomes" id="UP000578030"/>
    </source>
</evidence>
<dbReference type="InterPro" id="IPR004960">
    <property type="entry name" value="LipA_acyltrans"/>
</dbReference>
<evidence type="ECO:0000256" key="8">
    <source>
        <dbReference type="SAM" id="Phobius"/>
    </source>
</evidence>
<dbReference type="PANTHER" id="PTHR30606">
    <property type="entry name" value="LIPID A BIOSYNTHESIS LAUROYL ACYLTRANSFERASE"/>
    <property type="match status" value="1"/>
</dbReference>
<evidence type="ECO:0000256" key="2">
    <source>
        <dbReference type="ARBA" id="ARBA00022475"/>
    </source>
</evidence>
<reference evidence="9 10" key="1">
    <citation type="submission" date="2020-04" db="EMBL/GenBank/DDBJ databases">
        <title>Description of novel Gluconacetobacter.</title>
        <authorList>
            <person name="Sombolestani A."/>
        </authorList>
    </citation>
    <scope>NUCLEOTIDE SEQUENCE [LARGE SCALE GENOMIC DNA]</scope>
    <source>
        <strain evidence="9 10">LMG 27802</strain>
    </source>
</reference>
<keyword evidence="10" id="KW-1185">Reference proteome</keyword>
<keyword evidence="5 8" id="KW-0472">Membrane</keyword>
<dbReference type="GO" id="GO:0016746">
    <property type="term" value="F:acyltransferase activity"/>
    <property type="evidence" value="ECO:0007669"/>
    <property type="project" value="UniProtKB-KW"/>
</dbReference>
<keyword evidence="8" id="KW-0812">Transmembrane</keyword>
<feature type="transmembrane region" description="Helical" evidence="8">
    <location>
        <begin position="54"/>
        <end position="74"/>
    </location>
</feature>
<proteinExistence type="predicted"/>
<accession>A0A7W4K5I2</accession>
<evidence type="ECO:0000256" key="1">
    <source>
        <dbReference type="ARBA" id="ARBA00004533"/>
    </source>
</evidence>
<dbReference type="Pfam" id="PF03279">
    <property type="entry name" value="Lip_A_acyltrans"/>
    <property type="match status" value="1"/>
</dbReference>
<comment type="caution">
    <text evidence="9">The sequence shown here is derived from an EMBL/GenBank/DDBJ whole genome shotgun (WGS) entry which is preliminary data.</text>
</comment>
<dbReference type="Proteomes" id="UP000578030">
    <property type="component" value="Unassembled WGS sequence"/>
</dbReference>
<name>A0A7W4K5I2_9PROT</name>
<evidence type="ECO:0000256" key="6">
    <source>
        <dbReference type="ARBA" id="ARBA00023315"/>
    </source>
</evidence>
<evidence type="ECO:0000256" key="3">
    <source>
        <dbReference type="ARBA" id="ARBA00022519"/>
    </source>
</evidence>
<dbReference type="PANTHER" id="PTHR30606:SF9">
    <property type="entry name" value="LIPID A BIOSYNTHESIS LAUROYLTRANSFERASE"/>
    <property type="match status" value="1"/>
</dbReference>